<comment type="caution">
    <text evidence="1">The sequence shown here is derived from an EMBL/GenBank/DDBJ whole genome shotgun (WGS) entry which is preliminary data.</text>
</comment>
<evidence type="ECO:0008006" key="3">
    <source>
        <dbReference type="Google" id="ProtNLM"/>
    </source>
</evidence>
<reference evidence="1 2" key="1">
    <citation type="submission" date="2019-02" db="EMBL/GenBank/DDBJ databases">
        <title>Genomic Encyclopedia of Type Strains, Phase IV (KMG-IV): sequencing the most valuable type-strain genomes for metagenomic binning, comparative biology and taxonomic classification.</title>
        <authorList>
            <person name="Goeker M."/>
        </authorList>
    </citation>
    <scope>NUCLEOTIDE SEQUENCE [LARGE SCALE GENOMIC DNA]</scope>
    <source>
        <strain evidence="1 2">DSM 18116</strain>
    </source>
</reference>
<dbReference type="AlphaFoldDB" id="A0A4Q7M7I9"/>
<gene>
    <name evidence="1" type="ORF">EV199_6086</name>
</gene>
<dbReference type="Proteomes" id="UP000293874">
    <property type="component" value="Unassembled WGS sequence"/>
</dbReference>
<accession>A0A4Q7M7I9</accession>
<dbReference type="RefSeq" id="WP_130544552.1">
    <property type="nucleotide sequence ID" value="NZ_CP042431.1"/>
</dbReference>
<evidence type="ECO:0000313" key="1">
    <source>
        <dbReference type="EMBL" id="RZS63986.1"/>
    </source>
</evidence>
<organism evidence="1 2">
    <name type="scientific">Pseudobacter ginsenosidimutans</name>
    <dbReference type="NCBI Taxonomy" id="661488"/>
    <lineage>
        <taxon>Bacteria</taxon>
        <taxon>Pseudomonadati</taxon>
        <taxon>Bacteroidota</taxon>
        <taxon>Chitinophagia</taxon>
        <taxon>Chitinophagales</taxon>
        <taxon>Chitinophagaceae</taxon>
        <taxon>Pseudobacter</taxon>
    </lineage>
</organism>
<name>A0A4Q7M7I9_9BACT</name>
<sequence>MASFDGHSLQAKNNLDFLLAVNRVNNTNWDWQVTIAYYIGVHMVNAHIVGTTNMHYRAHHEVKNVLFNDPSIPQDIYLAYARLEGLSRRARYLISENKNNHNQGDFFTYDIHFAKSIKSLDKIIDYFTPLCQLKPGNPEVKCPSLSNKTPMTVFRIEK</sequence>
<dbReference type="OrthoDB" id="1433844at2"/>
<dbReference type="EMBL" id="SGXA01000007">
    <property type="protein sequence ID" value="RZS63986.1"/>
    <property type="molecule type" value="Genomic_DNA"/>
</dbReference>
<protein>
    <recommendedName>
        <fullName evidence="3">HEPN domain-containing protein</fullName>
    </recommendedName>
</protein>
<keyword evidence="2" id="KW-1185">Reference proteome</keyword>
<evidence type="ECO:0000313" key="2">
    <source>
        <dbReference type="Proteomes" id="UP000293874"/>
    </source>
</evidence>
<proteinExistence type="predicted"/>